<name>A0A2P8ET98_9GAMM</name>
<protein>
    <submittedName>
        <fullName evidence="8">NUDIX domain-containing protein</fullName>
    </submittedName>
</protein>
<comment type="cofactor">
    <cofactor evidence="2">
        <name>Mg(2+)</name>
        <dbReference type="ChEBI" id="CHEBI:18420"/>
    </cofactor>
</comment>
<dbReference type="SUPFAM" id="SSF55811">
    <property type="entry name" value="Nudix"/>
    <property type="match status" value="1"/>
</dbReference>
<dbReference type="EMBL" id="PYGI01000016">
    <property type="protein sequence ID" value="PSL12683.1"/>
    <property type="molecule type" value="Genomic_DNA"/>
</dbReference>
<keyword evidence="5" id="KW-0460">Magnesium</keyword>
<dbReference type="GO" id="GO:0010945">
    <property type="term" value="F:coenzyme A diphosphatase activity"/>
    <property type="evidence" value="ECO:0007669"/>
    <property type="project" value="InterPro"/>
</dbReference>
<dbReference type="RefSeq" id="WP_106592303.1">
    <property type="nucleotide sequence ID" value="NZ_PYGI01000016.1"/>
</dbReference>
<evidence type="ECO:0000256" key="5">
    <source>
        <dbReference type="ARBA" id="ARBA00022842"/>
    </source>
</evidence>
<dbReference type="GO" id="GO:0046872">
    <property type="term" value="F:metal ion binding"/>
    <property type="evidence" value="ECO:0007669"/>
    <property type="project" value="UniProtKB-KW"/>
</dbReference>
<dbReference type="Proteomes" id="UP000242133">
    <property type="component" value="Unassembled WGS sequence"/>
</dbReference>
<evidence type="ECO:0000256" key="3">
    <source>
        <dbReference type="ARBA" id="ARBA00022723"/>
    </source>
</evidence>
<dbReference type="PANTHER" id="PTHR12992">
    <property type="entry name" value="NUDIX HYDROLASE"/>
    <property type="match status" value="1"/>
</dbReference>
<dbReference type="PANTHER" id="PTHR12992:SF11">
    <property type="entry name" value="MITOCHONDRIAL COENZYME A DIPHOSPHATASE NUDT8"/>
    <property type="match status" value="1"/>
</dbReference>
<evidence type="ECO:0000259" key="7">
    <source>
        <dbReference type="PROSITE" id="PS51462"/>
    </source>
</evidence>
<sequence>MLDHLRKQLQHHRPWRLRTRGREAGVLVALTDCADPEVILTLRSARLSTHGGEIAFPGGKRDPEDQDLLATAMREAEEEVALLRTQVDVIGSLGQVVSKHRLQVTPWVGVIAPNQPLTGNPDEIDAIYRVPLSFLLEPENRRMEQVAFAGQTRLVPAWRWQGEVIWGLTAYILTELLNVGFDADIPMRPRPEHLESPHD</sequence>
<dbReference type="InterPro" id="IPR015797">
    <property type="entry name" value="NUDIX_hydrolase-like_dom_sf"/>
</dbReference>
<reference evidence="8 9" key="1">
    <citation type="submission" date="2018-03" db="EMBL/GenBank/DDBJ databases">
        <title>Genomic Encyclopedia of Archaeal and Bacterial Type Strains, Phase II (KMG-II): from individual species to whole genera.</title>
        <authorList>
            <person name="Goeker M."/>
        </authorList>
    </citation>
    <scope>NUCLEOTIDE SEQUENCE [LARGE SCALE GENOMIC DNA]</scope>
    <source>
        <strain evidence="8 9">DSM 17586</strain>
    </source>
</reference>
<evidence type="ECO:0000313" key="9">
    <source>
        <dbReference type="Proteomes" id="UP000242133"/>
    </source>
</evidence>
<feature type="domain" description="Nudix hydrolase" evidence="7">
    <location>
        <begin position="19"/>
        <end position="152"/>
    </location>
</feature>
<proteinExistence type="predicted"/>
<dbReference type="CDD" id="cd03426">
    <property type="entry name" value="NUDIX_CoAse_Nudt7"/>
    <property type="match status" value="1"/>
</dbReference>
<keyword evidence="6" id="KW-0464">Manganese</keyword>
<keyword evidence="4" id="KW-0378">Hydrolase</keyword>
<accession>A0A2P8ET98</accession>
<dbReference type="NCBIfam" id="NF007980">
    <property type="entry name" value="PRK10707.1"/>
    <property type="match status" value="1"/>
</dbReference>
<evidence type="ECO:0000256" key="1">
    <source>
        <dbReference type="ARBA" id="ARBA00001936"/>
    </source>
</evidence>
<comment type="caution">
    <text evidence="8">The sequence shown here is derived from an EMBL/GenBank/DDBJ whole genome shotgun (WGS) entry which is preliminary data.</text>
</comment>
<dbReference type="Gene3D" id="3.90.79.10">
    <property type="entry name" value="Nucleoside Triphosphate Pyrophosphohydrolase"/>
    <property type="match status" value="1"/>
</dbReference>
<keyword evidence="3" id="KW-0479">Metal-binding</keyword>
<dbReference type="InterPro" id="IPR000086">
    <property type="entry name" value="NUDIX_hydrolase_dom"/>
</dbReference>
<comment type="cofactor">
    <cofactor evidence="1">
        <name>Mn(2+)</name>
        <dbReference type="ChEBI" id="CHEBI:29035"/>
    </cofactor>
</comment>
<dbReference type="AlphaFoldDB" id="A0A2P8ET98"/>
<evidence type="ECO:0000256" key="6">
    <source>
        <dbReference type="ARBA" id="ARBA00023211"/>
    </source>
</evidence>
<evidence type="ECO:0000256" key="4">
    <source>
        <dbReference type="ARBA" id="ARBA00022801"/>
    </source>
</evidence>
<dbReference type="PROSITE" id="PS51462">
    <property type="entry name" value="NUDIX"/>
    <property type="match status" value="1"/>
</dbReference>
<keyword evidence="9" id="KW-1185">Reference proteome</keyword>
<organism evidence="8 9">
    <name type="scientific">Marinobacterium halophilum</name>
    <dbReference type="NCBI Taxonomy" id="267374"/>
    <lineage>
        <taxon>Bacteria</taxon>
        <taxon>Pseudomonadati</taxon>
        <taxon>Pseudomonadota</taxon>
        <taxon>Gammaproteobacteria</taxon>
        <taxon>Oceanospirillales</taxon>
        <taxon>Oceanospirillaceae</taxon>
        <taxon>Marinobacterium</taxon>
    </lineage>
</organism>
<dbReference type="Pfam" id="PF00293">
    <property type="entry name" value="NUDIX"/>
    <property type="match status" value="1"/>
</dbReference>
<dbReference type="OrthoDB" id="9802805at2"/>
<dbReference type="InterPro" id="IPR045121">
    <property type="entry name" value="CoAse"/>
</dbReference>
<evidence type="ECO:0000256" key="2">
    <source>
        <dbReference type="ARBA" id="ARBA00001946"/>
    </source>
</evidence>
<gene>
    <name evidence="8" type="ORF">CLV44_11642</name>
</gene>
<evidence type="ECO:0000313" key="8">
    <source>
        <dbReference type="EMBL" id="PSL12683.1"/>
    </source>
</evidence>